<evidence type="ECO:0000313" key="8">
    <source>
        <dbReference type="Proteomes" id="UP001590950"/>
    </source>
</evidence>
<keyword evidence="2 4" id="KW-0863">Zinc-finger</keyword>
<reference evidence="7 8" key="1">
    <citation type="submission" date="2024-09" db="EMBL/GenBank/DDBJ databases">
        <title>Rethinking Asexuality: The Enigmatic Case of Functional Sexual Genes in Lepraria (Stereocaulaceae).</title>
        <authorList>
            <person name="Doellman M."/>
            <person name="Sun Y."/>
            <person name="Barcenas-Pena A."/>
            <person name="Lumbsch H.T."/>
            <person name="Grewe F."/>
        </authorList>
    </citation>
    <scope>NUCLEOTIDE SEQUENCE [LARGE SCALE GENOMIC DNA]</scope>
    <source>
        <strain evidence="7 8">Mercado 3170</strain>
    </source>
</reference>
<evidence type="ECO:0000256" key="5">
    <source>
        <dbReference type="SAM" id="MobiDB-lite"/>
    </source>
</evidence>
<proteinExistence type="predicted"/>
<keyword evidence="3" id="KW-0862">Zinc</keyword>
<dbReference type="InterPro" id="IPR001841">
    <property type="entry name" value="Znf_RING"/>
</dbReference>
<evidence type="ECO:0000256" key="4">
    <source>
        <dbReference type="PROSITE-ProRule" id="PRU00175"/>
    </source>
</evidence>
<dbReference type="SUPFAM" id="SSF57850">
    <property type="entry name" value="RING/U-box"/>
    <property type="match status" value="1"/>
</dbReference>
<evidence type="ECO:0000256" key="1">
    <source>
        <dbReference type="ARBA" id="ARBA00022723"/>
    </source>
</evidence>
<dbReference type="PANTHER" id="PTHR15710">
    <property type="entry name" value="E3 UBIQUITIN-PROTEIN LIGASE PRAJA"/>
    <property type="match status" value="1"/>
</dbReference>
<feature type="domain" description="RING-type" evidence="6">
    <location>
        <begin position="45"/>
        <end position="97"/>
    </location>
</feature>
<feature type="region of interest" description="Disordered" evidence="5">
    <location>
        <begin position="114"/>
        <end position="134"/>
    </location>
</feature>
<gene>
    <name evidence="7" type="ORF">N7G274_009884</name>
</gene>
<feature type="compositionally biased region" description="Acidic residues" evidence="5">
    <location>
        <begin position="114"/>
        <end position="127"/>
    </location>
</feature>
<accession>A0ABR3ZXY8</accession>
<dbReference type="InterPro" id="IPR013083">
    <property type="entry name" value="Znf_RING/FYVE/PHD"/>
</dbReference>
<keyword evidence="8" id="KW-1185">Reference proteome</keyword>
<sequence length="188" mass="20535">MPSIGGGPRTLKSPPHIMVEDSAEDFLRALPNVRRGEMTIKGQKCSICLEPFGTTPSERGVIERPKRLPCHHVVGSECIHTWVSPNLGNKHSCPICRYKLYDAHPGSSIKLDDIEGSDELPNTDDAVDGSVGRGTVSGSDATAYVPGEQFRSMLTCRFEDFTLYRLLVDSNAQLPLDSDGHICPLNTN</sequence>
<dbReference type="SMART" id="SM00184">
    <property type="entry name" value="RING"/>
    <property type="match status" value="1"/>
</dbReference>
<dbReference type="Proteomes" id="UP001590950">
    <property type="component" value="Unassembled WGS sequence"/>
</dbReference>
<dbReference type="EMBL" id="JBEFKJ010000041">
    <property type="protein sequence ID" value="KAL2037399.1"/>
    <property type="molecule type" value="Genomic_DNA"/>
</dbReference>
<keyword evidence="1" id="KW-0479">Metal-binding</keyword>
<name>A0ABR3ZXY8_9LECA</name>
<organism evidence="7 8">
    <name type="scientific">Stereocaulon virgatum</name>
    <dbReference type="NCBI Taxonomy" id="373712"/>
    <lineage>
        <taxon>Eukaryota</taxon>
        <taxon>Fungi</taxon>
        <taxon>Dikarya</taxon>
        <taxon>Ascomycota</taxon>
        <taxon>Pezizomycotina</taxon>
        <taxon>Lecanoromycetes</taxon>
        <taxon>OSLEUM clade</taxon>
        <taxon>Lecanoromycetidae</taxon>
        <taxon>Lecanorales</taxon>
        <taxon>Lecanorineae</taxon>
        <taxon>Stereocaulaceae</taxon>
        <taxon>Stereocaulon</taxon>
    </lineage>
</organism>
<protein>
    <recommendedName>
        <fullName evidence="6">RING-type domain-containing protein</fullName>
    </recommendedName>
</protein>
<evidence type="ECO:0000259" key="6">
    <source>
        <dbReference type="PROSITE" id="PS50089"/>
    </source>
</evidence>
<dbReference type="Gene3D" id="3.30.40.10">
    <property type="entry name" value="Zinc/RING finger domain, C3HC4 (zinc finger)"/>
    <property type="match status" value="1"/>
</dbReference>
<evidence type="ECO:0000256" key="2">
    <source>
        <dbReference type="ARBA" id="ARBA00022771"/>
    </source>
</evidence>
<dbReference type="PROSITE" id="PS50089">
    <property type="entry name" value="ZF_RING_2"/>
    <property type="match status" value="1"/>
</dbReference>
<evidence type="ECO:0000256" key="3">
    <source>
        <dbReference type="ARBA" id="ARBA00022833"/>
    </source>
</evidence>
<evidence type="ECO:0000313" key="7">
    <source>
        <dbReference type="EMBL" id="KAL2037399.1"/>
    </source>
</evidence>
<dbReference type="Pfam" id="PF13639">
    <property type="entry name" value="zf-RING_2"/>
    <property type="match status" value="1"/>
</dbReference>
<comment type="caution">
    <text evidence="7">The sequence shown here is derived from an EMBL/GenBank/DDBJ whole genome shotgun (WGS) entry which is preliminary data.</text>
</comment>